<evidence type="ECO:0000256" key="5">
    <source>
        <dbReference type="ARBA" id="ARBA00016296"/>
    </source>
</evidence>
<comment type="similarity">
    <text evidence="3 13">Belongs to the guanylate kinase family.</text>
</comment>
<evidence type="ECO:0000313" key="16">
    <source>
        <dbReference type="Proteomes" id="UP000245926"/>
    </source>
</evidence>
<dbReference type="Gene3D" id="3.30.63.10">
    <property type="entry name" value="Guanylate Kinase phosphate binding domain"/>
    <property type="match status" value="1"/>
</dbReference>
<comment type="catalytic activity">
    <reaction evidence="12 13">
        <text>GMP + ATP = GDP + ADP</text>
        <dbReference type="Rhea" id="RHEA:20780"/>
        <dbReference type="ChEBI" id="CHEBI:30616"/>
        <dbReference type="ChEBI" id="CHEBI:58115"/>
        <dbReference type="ChEBI" id="CHEBI:58189"/>
        <dbReference type="ChEBI" id="CHEBI:456216"/>
        <dbReference type="EC" id="2.7.4.8"/>
    </reaction>
</comment>
<dbReference type="FunFam" id="3.30.63.10:FF:000005">
    <property type="entry name" value="Guanylate kinase"/>
    <property type="match status" value="1"/>
</dbReference>
<dbReference type="OrthoDB" id="9808150at2"/>
<dbReference type="InterPro" id="IPR020590">
    <property type="entry name" value="Guanylate_kinase_CS"/>
</dbReference>
<dbReference type="EC" id="2.7.4.8" evidence="4 13"/>
<dbReference type="InterPro" id="IPR008145">
    <property type="entry name" value="GK/Ca_channel_bsu"/>
</dbReference>
<evidence type="ECO:0000256" key="1">
    <source>
        <dbReference type="ARBA" id="ARBA00003531"/>
    </source>
</evidence>
<dbReference type="Gene3D" id="3.40.50.300">
    <property type="entry name" value="P-loop containing nucleotide triphosphate hydrolases"/>
    <property type="match status" value="1"/>
</dbReference>
<dbReference type="GO" id="GO:0004385">
    <property type="term" value="F:GMP kinase activity"/>
    <property type="evidence" value="ECO:0007669"/>
    <property type="project" value="UniProtKB-UniRule"/>
</dbReference>
<dbReference type="SUPFAM" id="SSF52540">
    <property type="entry name" value="P-loop containing nucleoside triphosphate hydrolases"/>
    <property type="match status" value="1"/>
</dbReference>
<sequence length="235" mass="26235">MTGATPGHTSPQPGQGAGSIGRRGLILILSSPSGAGKTTLTRAIAQDGGWGLELSISVTTRPRRPSEIEGKHYRFIDREAFDDLRARDDLLEWAEVHGNFYGTPRRPVERVLAEGRDMIFDIDYQGTRQVRSKLSDDVVTVFILPPSMAELRQRLERRAEDSPATIEKRLANARVEIQRWTEYDYVIVNDDLQNAFTSLQGILTAERLKRTRRTGLGAFVDGLLSESEREAGAVR</sequence>
<dbReference type="Pfam" id="PF00625">
    <property type="entry name" value="Guanylate_kin"/>
    <property type="match status" value="1"/>
</dbReference>
<protein>
    <recommendedName>
        <fullName evidence="5 13">Guanylate kinase</fullName>
        <ecNumber evidence="4 13">2.7.4.8</ecNumber>
    </recommendedName>
    <alternativeName>
        <fullName evidence="11 13">GMP kinase</fullName>
    </alternativeName>
</protein>
<accession>A0A2U8W031</accession>
<proteinExistence type="inferred from homology"/>
<dbReference type="InterPro" id="IPR017665">
    <property type="entry name" value="Guanylate_kinase"/>
</dbReference>
<keyword evidence="16" id="KW-1185">Reference proteome</keyword>
<dbReference type="PROSITE" id="PS00856">
    <property type="entry name" value="GUANYLATE_KINASE_1"/>
    <property type="match status" value="1"/>
</dbReference>
<feature type="binding site" evidence="13">
    <location>
        <begin position="31"/>
        <end position="38"/>
    </location>
    <ligand>
        <name>ATP</name>
        <dbReference type="ChEBI" id="CHEBI:30616"/>
    </ligand>
</feature>
<comment type="subcellular location">
    <subcellularLocation>
        <location evidence="2 13">Cytoplasm</location>
    </subcellularLocation>
</comment>
<dbReference type="PANTHER" id="PTHR23117:SF13">
    <property type="entry name" value="GUANYLATE KINASE"/>
    <property type="match status" value="1"/>
</dbReference>
<dbReference type="AlphaFoldDB" id="A0A2U8W031"/>
<dbReference type="SMART" id="SM00072">
    <property type="entry name" value="GuKc"/>
    <property type="match status" value="1"/>
</dbReference>
<dbReference type="HAMAP" id="MF_00328">
    <property type="entry name" value="Guanylate_kinase"/>
    <property type="match status" value="1"/>
</dbReference>
<dbReference type="InterPro" id="IPR027417">
    <property type="entry name" value="P-loop_NTPase"/>
</dbReference>
<dbReference type="NCBIfam" id="TIGR03263">
    <property type="entry name" value="guanyl_kin"/>
    <property type="match status" value="1"/>
</dbReference>
<evidence type="ECO:0000256" key="7">
    <source>
        <dbReference type="ARBA" id="ARBA00022679"/>
    </source>
</evidence>
<evidence type="ECO:0000256" key="4">
    <source>
        <dbReference type="ARBA" id="ARBA00012961"/>
    </source>
</evidence>
<evidence type="ECO:0000256" key="9">
    <source>
        <dbReference type="ARBA" id="ARBA00022777"/>
    </source>
</evidence>
<evidence type="ECO:0000259" key="14">
    <source>
        <dbReference type="PROSITE" id="PS50052"/>
    </source>
</evidence>
<evidence type="ECO:0000256" key="11">
    <source>
        <dbReference type="ARBA" id="ARBA00030128"/>
    </source>
</evidence>
<name>A0A2U8W031_9HYPH</name>
<dbReference type="GO" id="GO:0005829">
    <property type="term" value="C:cytosol"/>
    <property type="evidence" value="ECO:0007669"/>
    <property type="project" value="TreeGrafter"/>
</dbReference>
<evidence type="ECO:0000313" key="15">
    <source>
        <dbReference type="EMBL" id="AWN39407.1"/>
    </source>
</evidence>
<dbReference type="Proteomes" id="UP000245926">
    <property type="component" value="Chromosome"/>
</dbReference>
<organism evidence="15 16">
    <name type="scientific">Methylobacterium durans</name>
    <dbReference type="NCBI Taxonomy" id="2202825"/>
    <lineage>
        <taxon>Bacteria</taxon>
        <taxon>Pseudomonadati</taxon>
        <taxon>Pseudomonadota</taxon>
        <taxon>Alphaproteobacteria</taxon>
        <taxon>Hyphomicrobiales</taxon>
        <taxon>Methylobacteriaceae</taxon>
        <taxon>Methylobacterium</taxon>
    </lineage>
</organism>
<dbReference type="InterPro" id="IPR008144">
    <property type="entry name" value="Guanylate_kin-like_dom"/>
</dbReference>
<keyword evidence="8 13" id="KW-0547">Nucleotide-binding</keyword>
<feature type="domain" description="Guanylate kinase-like" evidence="14">
    <location>
        <begin position="24"/>
        <end position="204"/>
    </location>
</feature>
<evidence type="ECO:0000256" key="12">
    <source>
        <dbReference type="ARBA" id="ARBA00048594"/>
    </source>
</evidence>
<dbReference type="KEGG" id="mets:DK389_01140"/>
<evidence type="ECO:0000256" key="3">
    <source>
        <dbReference type="ARBA" id="ARBA00005790"/>
    </source>
</evidence>
<keyword evidence="6 13" id="KW-0963">Cytoplasm</keyword>
<dbReference type="RefSeq" id="WP_109886957.1">
    <property type="nucleotide sequence ID" value="NZ_CP029550.1"/>
</dbReference>
<dbReference type="GO" id="GO:0005524">
    <property type="term" value="F:ATP binding"/>
    <property type="evidence" value="ECO:0007669"/>
    <property type="project" value="UniProtKB-UniRule"/>
</dbReference>
<evidence type="ECO:0000256" key="2">
    <source>
        <dbReference type="ARBA" id="ARBA00004496"/>
    </source>
</evidence>
<gene>
    <name evidence="13" type="primary">gmk</name>
    <name evidence="15" type="ORF">DK389_01140</name>
</gene>
<evidence type="ECO:0000256" key="8">
    <source>
        <dbReference type="ARBA" id="ARBA00022741"/>
    </source>
</evidence>
<evidence type="ECO:0000256" key="10">
    <source>
        <dbReference type="ARBA" id="ARBA00022840"/>
    </source>
</evidence>
<keyword evidence="7 13" id="KW-0808">Transferase</keyword>
<dbReference type="PROSITE" id="PS50052">
    <property type="entry name" value="GUANYLATE_KINASE_2"/>
    <property type="match status" value="1"/>
</dbReference>
<dbReference type="PANTHER" id="PTHR23117">
    <property type="entry name" value="GUANYLATE KINASE-RELATED"/>
    <property type="match status" value="1"/>
</dbReference>
<dbReference type="EMBL" id="CP029550">
    <property type="protein sequence ID" value="AWN39407.1"/>
    <property type="molecule type" value="Genomic_DNA"/>
</dbReference>
<reference evidence="16" key="1">
    <citation type="submission" date="2018-05" db="EMBL/GenBank/DDBJ databases">
        <title>Complete Genome Sequence of Methylobacterium sp. 17SD2-17.</title>
        <authorList>
            <person name="Srinivasan S."/>
        </authorList>
    </citation>
    <scope>NUCLEOTIDE SEQUENCE [LARGE SCALE GENOMIC DNA]</scope>
    <source>
        <strain evidence="16">17SD2-17</strain>
    </source>
</reference>
<dbReference type="CDD" id="cd00071">
    <property type="entry name" value="GMPK"/>
    <property type="match status" value="1"/>
</dbReference>
<evidence type="ECO:0000256" key="6">
    <source>
        <dbReference type="ARBA" id="ARBA00022490"/>
    </source>
</evidence>
<comment type="function">
    <text evidence="1 13">Essential for recycling GMP and indirectly, cGMP.</text>
</comment>
<keyword evidence="10 13" id="KW-0067">ATP-binding</keyword>
<keyword evidence="9 13" id="KW-0418">Kinase</keyword>
<evidence type="ECO:0000256" key="13">
    <source>
        <dbReference type="HAMAP-Rule" id="MF_00328"/>
    </source>
</evidence>